<evidence type="ECO:0000256" key="1">
    <source>
        <dbReference type="SAM" id="Phobius"/>
    </source>
</evidence>
<accession>A0A9P6CI17</accession>
<evidence type="ECO:0000313" key="2">
    <source>
        <dbReference type="EMBL" id="KAF9466822.1"/>
    </source>
</evidence>
<organism evidence="2 3">
    <name type="scientific">Collybia nuda</name>
    <dbReference type="NCBI Taxonomy" id="64659"/>
    <lineage>
        <taxon>Eukaryota</taxon>
        <taxon>Fungi</taxon>
        <taxon>Dikarya</taxon>
        <taxon>Basidiomycota</taxon>
        <taxon>Agaricomycotina</taxon>
        <taxon>Agaricomycetes</taxon>
        <taxon>Agaricomycetidae</taxon>
        <taxon>Agaricales</taxon>
        <taxon>Tricholomatineae</taxon>
        <taxon>Clitocybaceae</taxon>
        <taxon>Collybia</taxon>
    </lineage>
</organism>
<keyword evidence="1" id="KW-0812">Transmembrane</keyword>
<evidence type="ECO:0000313" key="3">
    <source>
        <dbReference type="Proteomes" id="UP000807353"/>
    </source>
</evidence>
<feature type="transmembrane region" description="Helical" evidence="1">
    <location>
        <begin position="68"/>
        <end position="90"/>
    </location>
</feature>
<keyword evidence="1" id="KW-0472">Membrane</keyword>
<gene>
    <name evidence="2" type="ORF">BDZ94DRAFT_1250870</name>
</gene>
<protein>
    <submittedName>
        <fullName evidence="2">Uncharacterized protein</fullName>
    </submittedName>
</protein>
<proteinExistence type="predicted"/>
<dbReference type="AlphaFoldDB" id="A0A9P6CI17"/>
<dbReference type="EMBL" id="MU150240">
    <property type="protein sequence ID" value="KAF9466822.1"/>
    <property type="molecule type" value="Genomic_DNA"/>
</dbReference>
<comment type="caution">
    <text evidence="2">The sequence shown here is derived from an EMBL/GenBank/DDBJ whole genome shotgun (WGS) entry which is preliminary data.</text>
</comment>
<reference evidence="2" key="1">
    <citation type="submission" date="2020-11" db="EMBL/GenBank/DDBJ databases">
        <authorList>
            <consortium name="DOE Joint Genome Institute"/>
            <person name="Ahrendt S."/>
            <person name="Riley R."/>
            <person name="Andreopoulos W."/>
            <person name="Labutti K."/>
            <person name="Pangilinan J."/>
            <person name="Ruiz-Duenas F.J."/>
            <person name="Barrasa J.M."/>
            <person name="Sanchez-Garcia M."/>
            <person name="Camarero S."/>
            <person name="Miyauchi S."/>
            <person name="Serrano A."/>
            <person name="Linde D."/>
            <person name="Babiker R."/>
            <person name="Drula E."/>
            <person name="Ayuso-Fernandez I."/>
            <person name="Pacheco R."/>
            <person name="Padilla G."/>
            <person name="Ferreira P."/>
            <person name="Barriuso J."/>
            <person name="Kellner H."/>
            <person name="Castanera R."/>
            <person name="Alfaro M."/>
            <person name="Ramirez L."/>
            <person name="Pisabarro A.G."/>
            <person name="Kuo A."/>
            <person name="Tritt A."/>
            <person name="Lipzen A."/>
            <person name="He G."/>
            <person name="Yan M."/>
            <person name="Ng V."/>
            <person name="Cullen D."/>
            <person name="Martin F."/>
            <person name="Rosso M.-N."/>
            <person name="Henrissat B."/>
            <person name="Hibbett D."/>
            <person name="Martinez A.T."/>
            <person name="Grigoriev I.V."/>
        </authorList>
    </citation>
    <scope>NUCLEOTIDE SEQUENCE</scope>
    <source>
        <strain evidence="2">CBS 247.69</strain>
    </source>
</reference>
<keyword evidence="3" id="KW-1185">Reference proteome</keyword>
<keyword evidence="1" id="KW-1133">Transmembrane helix</keyword>
<dbReference type="Proteomes" id="UP000807353">
    <property type="component" value="Unassembled WGS sequence"/>
</dbReference>
<sequence>MVPYWNIWFGGHLKPFDHSTNMLLELYGREKCLSPFSAPVGSTPCKSFTGTSDCFSVRKSRCLYFSRLFVVIALKTMVMYIFPLLKFYLISHVMDP</sequence>
<name>A0A9P6CI17_9AGAR</name>